<accession>A0A4S8LJD7</accession>
<reference evidence="2 3" key="1">
    <citation type="journal article" date="2019" name="Nat. Ecol. Evol.">
        <title>Megaphylogeny resolves global patterns of mushroom evolution.</title>
        <authorList>
            <person name="Varga T."/>
            <person name="Krizsan K."/>
            <person name="Foldi C."/>
            <person name="Dima B."/>
            <person name="Sanchez-Garcia M."/>
            <person name="Sanchez-Ramirez S."/>
            <person name="Szollosi G.J."/>
            <person name="Szarkandi J.G."/>
            <person name="Papp V."/>
            <person name="Albert L."/>
            <person name="Andreopoulos W."/>
            <person name="Angelini C."/>
            <person name="Antonin V."/>
            <person name="Barry K.W."/>
            <person name="Bougher N.L."/>
            <person name="Buchanan P."/>
            <person name="Buyck B."/>
            <person name="Bense V."/>
            <person name="Catcheside P."/>
            <person name="Chovatia M."/>
            <person name="Cooper J."/>
            <person name="Damon W."/>
            <person name="Desjardin D."/>
            <person name="Finy P."/>
            <person name="Geml J."/>
            <person name="Haridas S."/>
            <person name="Hughes K."/>
            <person name="Justo A."/>
            <person name="Karasinski D."/>
            <person name="Kautmanova I."/>
            <person name="Kiss B."/>
            <person name="Kocsube S."/>
            <person name="Kotiranta H."/>
            <person name="LaButti K.M."/>
            <person name="Lechner B.E."/>
            <person name="Liimatainen K."/>
            <person name="Lipzen A."/>
            <person name="Lukacs Z."/>
            <person name="Mihaltcheva S."/>
            <person name="Morgado L.N."/>
            <person name="Niskanen T."/>
            <person name="Noordeloos M.E."/>
            <person name="Ohm R.A."/>
            <person name="Ortiz-Santana B."/>
            <person name="Ovrebo C."/>
            <person name="Racz N."/>
            <person name="Riley R."/>
            <person name="Savchenko A."/>
            <person name="Shiryaev A."/>
            <person name="Soop K."/>
            <person name="Spirin V."/>
            <person name="Szebenyi C."/>
            <person name="Tomsovsky M."/>
            <person name="Tulloss R.E."/>
            <person name="Uehling J."/>
            <person name="Grigoriev I.V."/>
            <person name="Vagvolgyi C."/>
            <person name="Papp T."/>
            <person name="Martin F.M."/>
            <person name="Miettinen O."/>
            <person name="Hibbett D.S."/>
            <person name="Nagy L.G."/>
        </authorList>
    </citation>
    <scope>NUCLEOTIDE SEQUENCE [LARGE SCALE GENOMIC DNA]</scope>
    <source>
        <strain evidence="2 3">CBS 962.96</strain>
    </source>
</reference>
<keyword evidence="3" id="KW-1185">Reference proteome</keyword>
<keyword evidence="1" id="KW-0732">Signal</keyword>
<protein>
    <submittedName>
        <fullName evidence="2">Uncharacterized protein</fullName>
    </submittedName>
</protein>
<feature type="signal peptide" evidence="1">
    <location>
        <begin position="1"/>
        <end position="23"/>
    </location>
</feature>
<evidence type="ECO:0000256" key="1">
    <source>
        <dbReference type="SAM" id="SignalP"/>
    </source>
</evidence>
<dbReference type="Proteomes" id="UP000297245">
    <property type="component" value="Unassembled WGS sequence"/>
</dbReference>
<gene>
    <name evidence="2" type="ORF">K435DRAFT_802977</name>
</gene>
<proteinExistence type="predicted"/>
<name>A0A4S8LJD7_DENBC</name>
<sequence>MPDGLLVVVPWATLLGAVSVVLLEEHLVTMPTKTRNNASSVIGKVRTLDPARCNADVPSPSSPTSLPFTPQRPSCLNCEHVKLVDGGKGSPMHKLLKPYNVLWERTLLASADEFLFLYGQAGLPPTEYTVVICPVFSLLTTSYSSAVLSYGFM</sequence>
<organism evidence="2 3">
    <name type="scientific">Dendrothele bispora (strain CBS 962.96)</name>
    <dbReference type="NCBI Taxonomy" id="1314807"/>
    <lineage>
        <taxon>Eukaryota</taxon>
        <taxon>Fungi</taxon>
        <taxon>Dikarya</taxon>
        <taxon>Basidiomycota</taxon>
        <taxon>Agaricomycotina</taxon>
        <taxon>Agaricomycetes</taxon>
        <taxon>Agaricomycetidae</taxon>
        <taxon>Agaricales</taxon>
        <taxon>Agaricales incertae sedis</taxon>
        <taxon>Dendrothele</taxon>
    </lineage>
</organism>
<evidence type="ECO:0000313" key="2">
    <source>
        <dbReference type="EMBL" id="THU89141.1"/>
    </source>
</evidence>
<dbReference type="EMBL" id="ML179380">
    <property type="protein sequence ID" value="THU89141.1"/>
    <property type="molecule type" value="Genomic_DNA"/>
</dbReference>
<feature type="chain" id="PRO_5020664927" evidence="1">
    <location>
        <begin position="24"/>
        <end position="153"/>
    </location>
</feature>
<dbReference type="AlphaFoldDB" id="A0A4S8LJD7"/>
<evidence type="ECO:0000313" key="3">
    <source>
        <dbReference type="Proteomes" id="UP000297245"/>
    </source>
</evidence>